<keyword evidence="1" id="KW-1133">Transmembrane helix</keyword>
<keyword evidence="1" id="KW-0472">Membrane</keyword>
<evidence type="ECO:0000256" key="1">
    <source>
        <dbReference type="SAM" id="Phobius"/>
    </source>
</evidence>
<proteinExistence type="predicted"/>
<reference evidence="3 4" key="1">
    <citation type="journal article" date="2012" name="J. Bacteriol.">
        <title>Complete genome sequence of Klebsiella oxytoca KCTC 1686, used in production of 2,3-butanediol.</title>
        <authorList>
            <person name="Shin S.H."/>
            <person name="Kim S."/>
            <person name="Kim J.Y."/>
            <person name="Lee S."/>
            <person name="Um Y."/>
            <person name="Oh M.K."/>
            <person name="Kim Y.R."/>
            <person name="Lee J."/>
            <person name="Yang K.S."/>
        </authorList>
    </citation>
    <scope>NUCLEOTIDE SEQUENCE [LARGE SCALE GENOMIC DNA]</scope>
    <source>
        <strain evidence="4">ATCC 8724 / DSM 4798 / JCM 20051 / NBRC 3318 / NRRL B-199 / KCTC 1686</strain>
    </source>
</reference>
<accession>A0A0H3HHH6</accession>
<dbReference type="Proteomes" id="UP000007843">
    <property type="component" value="Chromosome"/>
</dbReference>
<feature type="domain" description="DUF1468" evidence="2">
    <location>
        <begin position="5"/>
        <end position="137"/>
    </location>
</feature>
<feature type="transmembrane region" description="Helical" evidence="1">
    <location>
        <begin position="68"/>
        <end position="85"/>
    </location>
</feature>
<keyword evidence="1" id="KW-0812">Transmembrane</keyword>
<sequence length="143" mass="15520">MSDRIFAGVWLLLCAGGMFIAWQIHSEYAYEPVGPRPFPVGIIGLMLACSVLLLLRRPDAITWPGRRILQRLLTMVVALGIYAWGFEWLGFPLATALLTAVFGLLFGATLPAAGVAGVAMGIALWYVFDALLDVTLPLGVWLS</sequence>
<dbReference type="AlphaFoldDB" id="A0A0H3HHH6"/>
<name>A0A0H3HHH6_KLEM8</name>
<gene>
    <name evidence="3" type="ordered locus">KOX_26245</name>
</gene>
<dbReference type="KEGG" id="kox:KOX_26245"/>
<dbReference type="HOGENOM" id="CLU_110735_3_1_6"/>
<dbReference type="EMBL" id="CP003218">
    <property type="protein sequence ID" value="AEX06958.1"/>
    <property type="molecule type" value="Genomic_DNA"/>
</dbReference>
<evidence type="ECO:0000313" key="4">
    <source>
        <dbReference type="Proteomes" id="UP000007843"/>
    </source>
</evidence>
<evidence type="ECO:0000259" key="2">
    <source>
        <dbReference type="Pfam" id="PF07331"/>
    </source>
</evidence>
<evidence type="ECO:0000313" key="3">
    <source>
        <dbReference type="EMBL" id="AEX06958.1"/>
    </source>
</evidence>
<dbReference type="InterPro" id="IPR009936">
    <property type="entry name" value="DUF1468"/>
</dbReference>
<protein>
    <submittedName>
        <fullName evidence="3">Putative tricarboxylic transport membrane protein</fullName>
    </submittedName>
</protein>
<organism evidence="3 4">
    <name type="scientific">Klebsiella michiganensis (strain ATCC 8724 / DSM 4798 / JCM 20051 / NBRC 3318 / NRRL B-199 / KCTC 1686 / BUCSAV 143 / CCM 1901)</name>
    <dbReference type="NCBI Taxonomy" id="1006551"/>
    <lineage>
        <taxon>Bacteria</taxon>
        <taxon>Pseudomonadati</taxon>
        <taxon>Pseudomonadota</taxon>
        <taxon>Gammaproteobacteria</taxon>
        <taxon>Enterobacterales</taxon>
        <taxon>Enterobacteriaceae</taxon>
        <taxon>Klebsiella/Raoultella group</taxon>
        <taxon>Klebsiella</taxon>
    </lineage>
</organism>
<dbReference type="PATRIC" id="fig|1006551.4.peg.5268"/>
<dbReference type="RefSeq" id="WP_014230235.1">
    <property type="nucleotide sequence ID" value="NC_016612.1"/>
</dbReference>
<feature type="transmembrane region" description="Helical" evidence="1">
    <location>
        <begin position="37"/>
        <end position="56"/>
    </location>
</feature>
<dbReference type="Pfam" id="PF07331">
    <property type="entry name" value="TctB"/>
    <property type="match status" value="1"/>
</dbReference>